<dbReference type="EMBL" id="CP034235">
    <property type="protein sequence ID" value="QGQ94404.1"/>
    <property type="molecule type" value="Genomic_DNA"/>
</dbReference>
<evidence type="ECO:0000313" key="2">
    <source>
        <dbReference type="Proteomes" id="UP000426246"/>
    </source>
</evidence>
<evidence type="ECO:0000313" key="1">
    <source>
        <dbReference type="EMBL" id="QGQ94404.1"/>
    </source>
</evidence>
<name>A0A6B8RFB1_9BACL</name>
<sequence length="459" mass="53317">MTRVKMNNLGIPPLAGVCSYEEACKVGIDVDRNVSLLRRYLYIQTQLNKIFAAHLASTPEWEVKCAFSLHMWLAAEHSAILRKRVTEMREPPLHLDKVPDLQLEKLFQELIRSDGTSELVVGIYGVVMTEFVAALKLHLDETNPLVDHPTYRILKIIRMEQEEMLAWGKQAIVGLTPSSEIQLKTQKWADHLAVFLDNAGGISGEANKIILDNKVAPRNDGQPYEMQMEPKRDERFIDIYNDSVKIDSFYGDADLEPDERTYALLYKRLREMDVPEWMGPIIYRTNGKPWDYYVDMSRQLWDEARHSMLGEVGLYQDGVEFYKYPIEYKTSMTLNKAFTALEAHTILWYIEQSLMPKETGKRYEWVVAMESDNALAKTFQDYDWADEVLHAQIGRKWLVPEHGSLEEMKNQGALISQRYSIERAKLDVHSEQLVNWWPQFLAEIREGRDKIRGKQLQPK</sequence>
<protein>
    <submittedName>
        <fullName evidence="1">Uncharacterized protein</fullName>
    </submittedName>
</protein>
<dbReference type="KEGG" id="ppsc:EHS13_05540"/>
<keyword evidence="2" id="KW-1185">Reference proteome</keyword>
<dbReference type="OrthoDB" id="1392385at2"/>
<organism evidence="1 2">
    <name type="scientific">Paenibacillus psychroresistens</name>
    <dbReference type="NCBI Taxonomy" id="1778678"/>
    <lineage>
        <taxon>Bacteria</taxon>
        <taxon>Bacillati</taxon>
        <taxon>Bacillota</taxon>
        <taxon>Bacilli</taxon>
        <taxon>Bacillales</taxon>
        <taxon>Paenibacillaceae</taxon>
        <taxon>Paenibacillus</taxon>
    </lineage>
</organism>
<dbReference type="AlphaFoldDB" id="A0A6B8RFB1"/>
<reference evidence="2" key="1">
    <citation type="submission" date="2018-11" db="EMBL/GenBank/DDBJ databases">
        <title>Complete genome sequence of Paenibacillus sp. ML311-T8.</title>
        <authorList>
            <person name="Nam Y.-D."/>
            <person name="Kang J."/>
            <person name="Chung W.-H."/>
            <person name="Park Y.S."/>
        </authorList>
    </citation>
    <scope>NUCLEOTIDE SEQUENCE [LARGE SCALE GENOMIC DNA]</scope>
    <source>
        <strain evidence="2">ML311-T8</strain>
    </source>
</reference>
<dbReference type="Proteomes" id="UP000426246">
    <property type="component" value="Chromosome"/>
</dbReference>
<accession>A0A6B8RFB1</accession>
<proteinExistence type="predicted"/>
<gene>
    <name evidence="1" type="ORF">EHS13_05540</name>
</gene>
<dbReference type="RefSeq" id="WP_155699407.1">
    <property type="nucleotide sequence ID" value="NZ_CP034235.1"/>
</dbReference>